<dbReference type="Gene3D" id="1.20.120.520">
    <property type="entry name" value="nmb1532 protein domain like"/>
    <property type="match status" value="1"/>
</dbReference>
<feature type="domain" description="Hemerythrin-like" evidence="1">
    <location>
        <begin position="14"/>
        <end position="139"/>
    </location>
</feature>
<dbReference type="RefSeq" id="WP_270153459.1">
    <property type="nucleotide sequence ID" value="NZ_JAPNNL010000010.1"/>
</dbReference>
<reference evidence="2" key="1">
    <citation type="submission" date="2022-11" db="EMBL/GenBank/DDBJ databases">
        <title>Nonomuraea corallina sp. nov., a new species of the genus Nonomuraea isolated from sea side sediment in Thai sea.</title>
        <authorList>
            <person name="Ngamcharungchit C."/>
            <person name="Matsumoto A."/>
            <person name="Suriyachadkun C."/>
            <person name="Panbangred W."/>
            <person name="Inahashi Y."/>
            <person name="Intra B."/>
        </authorList>
    </citation>
    <scope>NUCLEOTIDE SEQUENCE</scope>
    <source>
        <strain evidence="2">MCN248</strain>
    </source>
</reference>
<dbReference type="EMBL" id="JAPNNL010000010">
    <property type="protein sequence ID" value="MDA0632678.1"/>
    <property type="molecule type" value="Genomic_DNA"/>
</dbReference>
<sequence>MTDRETTRLIAWSHELRRVHTRLREALLVTRTALDDGVAGENATRDLLLYCHGFCTALDGHHQGEDRKLFPAIEAAHPHLAPVLRSLRQDHSMIAHLVTGLRAAVERSATRAELDRHLEGIEAIMESHFRYEERQLLAVLETLDLNTTPEETLGPL</sequence>
<evidence type="ECO:0000313" key="3">
    <source>
        <dbReference type="Proteomes" id="UP001144036"/>
    </source>
</evidence>
<keyword evidence="3" id="KW-1185">Reference proteome</keyword>
<gene>
    <name evidence="2" type="ORF">OUY22_04550</name>
</gene>
<organism evidence="2 3">
    <name type="scientific">Nonomuraea corallina</name>
    <dbReference type="NCBI Taxonomy" id="2989783"/>
    <lineage>
        <taxon>Bacteria</taxon>
        <taxon>Bacillati</taxon>
        <taxon>Actinomycetota</taxon>
        <taxon>Actinomycetes</taxon>
        <taxon>Streptosporangiales</taxon>
        <taxon>Streptosporangiaceae</taxon>
        <taxon>Nonomuraea</taxon>
    </lineage>
</organism>
<comment type="caution">
    <text evidence="2">The sequence shown here is derived from an EMBL/GenBank/DDBJ whole genome shotgun (WGS) entry which is preliminary data.</text>
</comment>
<evidence type="ECO:0000259" key="1">
    <source>
        <dbReference type="Pfam" id="PF01814"/>
    </source>
</evidence>
<proteinExistence type="predicted"/>
<dbReference type="Pfam" id="PF01814">
    <property type="entry name" value="Hemerythrin"/>
    <property type="match status" value="1"/>
</dbReference>
<protein>
    <submittedName>
        <fullName evidence="2">Hemerythrin domain-containing protein</fullName>
    </submittedName>
</protein>
<accession>A0ABT4S651</accession>
<evidence type="ECO:0000313" key="2">
    <source>
        <dbReference type="EMBL" id="MDA0632678.1"/>
    </source>
</evidence>
<name>A0ABT4S651_9ACTN</name>
<dbReference type="Proteomes" id="UP001144036">
    <property type="component" value="Unassembled WGS sequence"/>
</dbReference>
<dbReference type="InterPro" id="IPR012312">
    <property type="entry name" value="Hemerythrin-like"/>
</dbReference>